<sequence length="130" mass="14680">MKRKTIYLSVPWENFENGIQVAKDKVEVAGAIWAIDIKQLKKYRRAVPVEIIRDINLGTAVDVVSGFKFGVSRKNAKKLYISDGSLDTFFWLNGDPNGTPFPHDETPEPGFPFPLNNYHAAIRVVELGKF</sequence>
<evidence type="ECO:0000313" key="2">
    <source>
        <dbReference type="Proteomes" id="UP000176944"/>
    </source>
</evidence>
<dbReference type="AlphaFoldDB" id="A0A1D9FV63"/>
<dbReference type="EMBL" id="CP017708">
    <property type="protein sequence ID" value="AOY79247.1"/>
    <property type="molecule type" value="Genomic_DNA"/>
</dbReference>
<name>A0A1D9FV63_MOOP1</name>
<evidence type="ECO:0000313" key="1">
    <source>
        <dbReference type="EMBL" id="AOY79247.1"/>
    </source>
</evidence>
<organism evidence="1 2">
    <name type="scientific">Moorena producens (strain JHB)</name>
    <dbReference type="NCBI Taxonomy" id="1454205"/>
    <lineage>
        <taxon>Bacteria</taxon>
        <taxon>Bacillati</taxon>
        <taxon>Cyanobacteriota</taxon>
        <taxon>Cyanophyceae</taxon>
        <taxon>Coleofasciculales</taxon>
        <taxon>Coleofasciculaceae</taxon>
        <taxon>Moorena</taxon>
    </lineage>
</organism>
<proteinExistence type="predicted"/>
<reference evidence="2" key="1">
    <citation type="submission" date="2016-10" db="EMBL/GenBank/DDBJ databases">
        <title>Comparative genomics uncovers the prolific and rare metabolic potential of the cyanobacterial genus Moorea.</title>
        <authorList>
            <person name="Leao T."/>
            <person name="Castelao G."/>
            <person name="Korobeynikov A."/>
            <person name="Monroe E.A."/>
            <person name="Podell S."/>
            <person name="Glukhov E."/>
            <person name="Allen E."/>
            <person name="Gerwick W.H."/>
            <person name="Gerwick L."/>
        </authorList>
    </citation>
    <scope>NUCLEOTIDE SEQUENCE [LARGE SCALE GENOMIC DNA]</scope>
    <source>
        <strain evidence="2">JHB</strain>
    </source>
</reference>
<accession>A0A1D9FV63</accession>
<gene>
    <name evidence="1" type="ORF">BJP36_04265</name>
</gene>
<dbReference type="Proteomes" id="UP000176944">
    <property type="component" value="Chromosome"/>
</dbReference>
<protein>
    <submittedName>
        <fullName evidence="1">Uncharacterized protein</fullName>
    </submittedName>
</protein>